<keyword evidence="13" id="KW-1185">Reference proteome</keyword>
<gene>
    <name evidence="12" type="primary">YAE1</name>
    <name evidence="12" type="ORF">Q9L58_000058</name>
</gene>
<evidence type="ECO:0000256" key="6">
    <source>
        <dbReference type="ARBA" id="ARBA00017286"/>
    </source>
</evidence>
<accession>A0ABR3GYF7</accession>
<evidence type="ECO:0000256" key="5">
    <source>
        <dbReference type="ARBA" id="ARBA00011427"/>
    </source>
</evidence>
<dbReference type="EMBL" id="JBBBZM010000001">
    <property type="protein sequence ID" value="KAL0640752.1"/>
    <property type="molecule type" value="Genomic_DNA"/>
</dbReference>
<dbReference type="Pfam" id="PF09811">
    <property type="entry name" value="Yae1_N"/>
    <property type="match status" value="1"/>
</dbReference>
<comment type="caution">
    <text evidence="12">The sequence shown here is derived from an EMBL/GenBank/DDBJ whole genome shotgun (WGS) entry which is preliminary data.</text>
</comment>
<evidence type="ECO:0000256" key="3">
    <source>
        <dbReference type="ARBA" id="ARBA00004496"/>
    </source>
</evidence>
<dbReference type="InterPro" id="IPR019191">
    <property type="entry name" value="Essential_protein_Yae1_N"/>
</dbReference>
<evidence type="ECO:0000256" key="10">
    <source>
        <dbReference type="SAM" id="MobiDB-lite"/>
    </source>
</evidence>
<evidence type="ECO:0000256" key="9">
    <source>
        <dbReference type="ARBA" id="ARBA00023242"/>
    </source>
</evidence>
<evidence type="ECO:0000256" key="8">
    <source>
        <dbReference type="ARBA" id="ARBA00022490"/>
    </source>
</evidence>
<dbReference type="PANTHER" id="PTHR18829">
    <property type="entry name" value="PROTEIN YAE1 HOMOLOG"/>
    <property type="match status" value="1"/>
</dbReference>
<keyword evidence="8" id="KW-0963">Cytoplasm</keyword>
<evidence type="ECO:0000313" key="12">
    <source>
        <dbReference type="EMBL" id="KAL0640752.1"/>
    </source>
</evidence>
<feature type="domain" description="Essential protein Yae1 N-terminal" evidence="11">
    <location>
        <begin position="52"/>
        <end position="90"/>
    </location>
</feature>
<protein>
    <recommendedName>
        <fullName evidence="7">Protein YAE1</fullName>
    </recommendedName>
    <alternativeName>
        <fullName evidence="6">Protein yae1</fullName>
    </alternativeName>
</protein>
<reference evidence="12 13" key="1">
    <citation type="submission" date="2024-02" db="EMBL/GenBank/DDBJ databases">
        <title>Discinaceae phylogenomics.</title>
        <authorList>
            <person name="Dirks A.C."/>
            <person name="James T.Y."/>
        </authorList>
    </citation>
    <scope>NUCLEOTIDE SEQUENCE [LARGE SCALE GENOMIC DNA]</scope>
    <source>
        <strain evidence="12 13">ACD0624</strain>
    </source>
</reference>
<comment type="similarity">
    <text evidence="4">Belongs to the YAE1 family.</text>
</comment>
<organism evidence="12 13">
    <name type="scientific">Discina gigas</name>
    <dbReference type="NCBI Taxonomy" id="1032678"/>
    <lineage>
        <taxon>Eukaryota</taxon>
        <taxon>Fungi</taxon>
        <taxon>Dikarya</taxon>
        <taxon>Ascomycota</taxon>
        <taxon>Pezizomycotina</taxon>
        <taxon>Pezizomycetes</taxon>
        <taxon>Pezizales</taxon>
        <taxon>Discinaceae</taxon>
        <taxon>Discina</taxon>
    </lineage>
</organism>
<evidence type="ECO:0000256" key="2">
    <source>
        <dbReference type="ARBA" id="ARBA00004123"/>
    </source>
</evidence>
<proteinExistence type="inferred from homology"/>
<comment type="function">
    <text evidence="1">The complex LTO1:YAE1 may function as a target specific adapter that probably recruits apo-RPLI1 to the cytosolic iron-sulfur protein assembly (CIA) complex machinery. May be required for biogenesis of the large ribosomal subunit and initiation of translation.</text>
</comment>
<evidence type="ECO:0000256" key="7">
    <source>
        <dbReference type="ARBA" id="ARBA00018400"/>
    </source>
</evidence>
<comment type="subcellular location">
    <subcellularLocation>
        <location evidence="3">Cytoplasm</location>
    </subcellularLocation>
    <subcellularLocation>
        <location evidence="2">Nucleus</location>
    </subcellularLocation>
</comment>
<feature type="region of interest" description="Disordered" evidence="10">
    <location>
        <begin position="1"/>
        <end position="43"/>
    </location>
</feature>
<evidence type="ECO:0000256" key="4">
    <source>
        <dbReference type="ARBA" id="ARBA00007096"/>
    </source>
</evidence>
<keyword evidence="9" id="KW-0539">Nucleus</keyword>
<evidence type="ECO:0000256" key="1">
    <source>
        <dbReference type="ARBA" id="ARBA00003836"/>
    </source>
</evidence>
<dbReference type="InterPro" id="IPR038881">
    <property type="entry name" value="Yae1-like"/>
</dbReference>
<name>A0ABR3GYF7_9PEZI</name>
<dbReference type="PANTHER" id="PTHR18829:SF0">
    <property type="entry name" value="PROTEIN YAE1 HOMOLOG"/>
    <property type="match status" value="1"/>
</dbReference>
<evidence type="ECO:0000259" key="11">
    <source>
        <dbReference type="Pfam" id="PF09811"/>
    </source>
</evidence>
<dbReference type="Proteomes" id="UP001447188">
    <property type="component" value="Unassembled WGS sequence"/>
</dbReference>
<comment type="subunit">
    <text evidence="5">May form a complex with LTO1.</text>
</comment>
<evidence type="ECO:0000313" key="13">
    <source>
        <dbReference type="Proteomes" id="UP001447188"/>
    </source>
</evidence>
<sequence length="173" mass="19002">MYLNTPLPHTSAAPTQQHTDLFGDDDAASPPSESESESRDMARLRRTHTTQGYRDGIARGKSTHLQDGFDEGYSLGGRFGLLTGWVLGVAEGLRDEKLRAEAAAGLALEKIFAREYFDETGVWKYDVGVGEEETLDRVVERHPVVVRWVGRVKEEARRRGLEVGGLGEGEGGS</sequence>